<evidence type="ECO:0000313" key="3">
    <source>
        <dbReference type="Proteomes" id="UP001054252"/>
    </source>
</evidence>
<dbReference type="Proteomes" id="UP001054252">
    <property type="component" value="Unassembled WGS sequence"/>
</dbReference>
<dbReference type="AlphaFoldDB" id="A0AAV5K3L3"/>
<name>A0AAV5K3L3_9ROSI</name>
<feature type="region of interest" description="Disordered" evidence="1">
    <location>
        <begin position="128"/>
        <end position="155"/>
    </location>
</feature>
<gene>
    <name evidence="2" type="ORF">SLEP1_g28137</name>
</gene>
<sequence length="155" mass="17453">MEEEKRIFSEELEKLGKVIEEDLANQYFDEEIQMLIFPKDLSVTSDKFQLKDNEAFCGESGITDMFKDSEEKEEQEFKEQLNKLEEDLKKDGTLEFLSLEDPQPEMLAGNDLVRQEYCNEYGLQLPVIGEPHHDPAGMKGGTTAAAGSSGGPAIQ</sequence>
<keyword evidence="3" id="KW-1185">Reference proteome</keyword>
<feature type="compositionally biased region" description="Low complexity" evidence="1">
    <location>
        <begin position="141"/>
        <end position="155"/>
    </location>
</feature>
<evidence type="ECO:0000313" key="2">
    <source>
        <dbReference type="EMBL" id="GKV17666.1"/>
    </source>
</evidence>
<protein>
    <submittedName>
        <fullName evidence="2">Uncharacterized protein</fullName>
    </submittedName>
</protein>
<dbReference type="EMBL" id="BPVZ01000048">
    <property type="protein sequence ID" value="GKV17666.1"/>
    <property type="molecule type" value="Genomic_DNA"/>
</dbReference>
<proteinExistence type="predicted"/>
<organism evidence="2 3">
    <name type="scientific">Rubroshorea leprosula</name>
    <dbReference type="NCBI Taxonomy" id="152421"/>
    <lineage>
        <taxon>Eukaryota</taxon>
        <taxon>Viridiplantae</taxon>
        <taxon>Streptophyta</taxon>
        <taxon>Embryophyta</taxon>
        <taxon>Tracheophyta</taxon>
        <taxon>Spermatophyta</taxon>
        <taxon>Magnoliopsida</taxon>
        <taxon>eudicotyledons</taxon>
        <taxon>Gunneridae</taxon>
        <taxon>Pentapetalae</taxon>
        <taxon>rosids</taxon>
        <taxon>malvids</taxon>
        <taxon>Malvales</taxon>
        <taxon>Dipterocarpaceae</taxon>
        <taxon>Rubroshorea</taxon>
    </lineage>
</organism>
<accession>A0AAV5K3L3</accession>
<comment type="caution">
    <text evidence="2">The sequence shown here is derived from an EMBL/GenBank/DDBJ whole genome shotgun (WGS) entry which is preliminary data.</text>
</comment>
<evidence type="ECO:0000256" key="1">
    <source>
        <dbReference type="SAM" id="MobiDB-lite"/>
    </source>
</evidence>
<reference evidence="2 3" key="1">
    <citation type="journal article" date="2021" name="Commun. Biol.">
        <title>The genome of Shorea leprosula (Dipterocarpaceae) highlights the ecological relevance of drought in aseasonal tropical rainforests.</title>
        <authorList>
            <person name="Ng K.K.S."/>
            <person name="Kobayashi M.J."/>
            <person name="Fawcett J.A."/>
            <person name="Hatakeyama M."/>
            <person name="Paape T."/>
            <person name="Ng C.H."/>
            <person name="Ang C.C."/>
            <person name="Tnah L.H."/>
            <person name="Lee C.T."/>
            <person name="Nishiyama T."/>
            <person name="Sese J."/>
            <person name="O'Brien M.J."/>
            <person name="Copetti D."/>
            <person name="Mohd Noor M.I."/>
            <person name="Ong R.C."/>
            <person name="Putra M."/>
            <person name="Sireger I.Z."/>
            <person name="Indrioko S."/>
            <person name="Kosugi Y."/>
            <person name="Izuno A."/>
            <person name="Isagi Y."/>
            <person name="Lee S.L."/>
            <person name="Shimizu K.K."/>
        </authorList>
    </citation>
    <scope>NUCLEOTIDE SEQUENCE [LARGE SCALE GENOMIC DNA]</scope>
    <source>
        <strain evidence="2">214</strain>
    </source>
</reference>